<dbReference type="Proteomes" id="UP000189137">
    <property type="component" value="Unassembled WGS sequence"/>
</dbReference>
<name>A0A9X8WRW7_CLODI</name>
<comment type="caution">
    <text evidence="2">The sequence shown here is derived from an EMBL/GenBank/DDBJ whole genome shotgun (WGS) entry which is preliminary data.</text>
</comment>
<evidence type="ECO:0000313" key="3">
    <source>
        <dbReference type="Proteomes" id="UP000189137"/>
    </source>
</evidence>
<keyword evidence="1" id="KW-0175">Coiled coil</keyword>
<organism evidence="2 3">
    <name type="scientific">Clostridioides difficile</name>
    <name type="common">Peptoclostridium difficile</name>
    <dbReference type="NCBI Taxonomy" id="1496"/>
    <lineage>
        <taxon>Bacteria</taxon>
        <taxon>Bacillati</taxon>
        <taxon>Bacillota</taxon>
        <taxon>Clostridia</taxon>
        <taxon>Peptostreptococcales</taxon>
        <taxon>Peptostreptococcaceae</taxon>
        <taxon>Clostridioides</taxon>
    </lineage>
</organism>
<reference evidence="2 3" key="1">
    <citation type="submission" date="2017-02" db="EMBL/GenBank/DDBJ databases">
        <authorList>
            <consortium name="Pathogen Informatics"/>
        </authorList>
    </citation>
    <scope>NUCLEOTIDE SEQUENCE [LARGE SCALE GENOMIC DNA]</scope>
    <source>
        <strain evidence="2 3">VRECD0157</strain>
    </source>
</reference>
<dbReference type="AlphaFoldDB" id="A0A9X8WRW7"/>
<sequence>MEVNLQKAYTVAFEEIKSLYNELILYKALNMQQQEEIENLKKELEEQNKEQ</sequence>
<evidence type="ECO:0000256" key="1">
    <source>
        <dbReference type="SAM" id="Coils"/>
    </source>
</evidence>
<protein>
    <submittedName>
        <fullName evidence="2">Uncharacterized protein</fullName>
    </submittedName>
</protein>
<gene>
    <name evidence="2" type="ORF">SAMEA3375112_03439</name>
</gene>
<dbReference type="RefSeq" id="WP_018112698.1">
    <property type="nucleotide sequence ID" value="NZ_BING01000001.1"/>
</dbReference>
<feature type="coiled-coil region" evidence="1">
    <location>
        <begin position="23"/>
        <end position="50"/>
    </location>
</feature>
<proteinExistence type="predicted"/>
<accession>A0A9X8WRW7</accession>
<evidence type="ECO:0000313" key="2">
    <source>
        <dbReference type="EMBL" id="SJT01573.1"/>
    </source>
</evidence>
<dbReference type="EMBL" id="FUPS01000014">
    <property type="protein sequence ID" value="SJT01573.1"/>
    <property type="molecule type" value="Genomic_DNA"/>
</dbReference>